<reference evidence="4 5" key="1">
    <citation type="journal article" date="2021" name="MBio">
        <title>A New Model Trypanosomatid, Novymonas esmeraldas: Genomic Perception of Its 'Candidatus Pandoraea novymonadis' Endosymbiont.</title>
        <authorList>
            <person name="Zakharova A."/>
            <person name="Saura A."/>
            <person name="Butenko A."/>
            <person name="Podesvova L."/>
            <person name="Warmusova S."/>
            <person name="Kostygov A.Y."/>
            <person name="Nenarokova A."/>
            <person name="Lukes J."/>
            <person name="Opperdoes F.R."/>
            <person name="Yurchenko V."/>
        </authorList>
    </citation>
    <scope>NUCLEOTIDE SEQUENCE [LARGE SCALE GENOMIC DNA]</scope>
    <source>
        <strain evidence="4 5">E262AT.01</strain>
    </source>
</reference>
<evidence type="ECO:0000313" key="4">
    <source>
        <dbReference type="EMBL" id="KAK7197372.1"/>
    </source>
</evidence>
<dbReference type="Gene3D" id="2.120.10.80">
    <property type="entry name" value="Kelch-type beta propeller"/>
    <property type="match status" value="2"/>
</dbReference>
<feature type="compositionally biased region" description="Low complexity" evidence="3">
    <location>
        <begin position="584"/>
        <end position="600"/>
    </location>
</feature>
<keyword evidence="1" id="KW-0880">Kelch repeat</keyword>
<dbReference type="InterPro" id="IPR015915">
    <property type="entry name" value="Kelch-typ_b-propeller"/>
</dbReference>
<dbReference type="SUPFAM" id="SSF117281">
    <property type="entry name" value="Kelch motif"/>
    <property type="match status" value="1"/>
</dbReference>
<keyword evidence="5" id="KW-1185">Reference proteome</keyword>
<dbReference type="EMBL" id="JAECZO010000103">
    <property type="protein sequence ID" value="KAK7197372.1"/>
    <property type="molecule type" value="Genomic_DNA"/>
</dbReference>
<feature type="compositionally biased region" description="Low complexity" evidence="3">
    <location>
        <begin position="115"/>
        <end position="141"/>
    </location>
</feature>
<evidence type="ECO:0000256" key="1">
    <source>
        <dbReference type="ARBA" id="ARBA00022441"/>
    </source>
</evidence>
<dbReference type="PANTHER" id="PTHR46093">
    <property type="entry name" value="ACYL-COA-BINDING DOMAIN-CONTAINING PROTEIN 5"/>
    <property type="match status" value="1"/>
</dbReference>
<feature type="region of interest" description="Disordered" evidence="3">
    <location>
        <begin position="572"/>
        <end position="600"/>
    </location>
</feature>
<sequence length="600" mass="59301">MPKPTSGKGRAAPPAPSGPPVLYSEALSGAPLVVLITAPVPWTATRSTEAGGKDESLTCGARWGHAALLSPRESVLCVVGGTSCITPTTSDVSAPSPLPLWECTSAATATAPAATASSTAAGKSSAATAGTPTARAWRAGGPPRTAHAHDIGRVSPLATAPHAWPLFASWWATWPAGSGTDAPTVLYADGGWSGARRLAGVRAFADGAGAGVNLPPPPHTARSHHSVVSVLGRLLRFGGETQQGTAAALEEIDGGAALVDERRRTDVEVRDGEEAAEAVAALSATIVASPAEPASTPPTTAPPLSQPPPPRAAHGACSLSQRYMLLVGGRHVQTQTDGGDAAAGAGAAGKGAKVKKSTPGKRGGTPGREAKGGGGGAVESAELAAASLTALKDVAVYDAKLGLWLPVRVVGGGAVPCPRYAAAVAAVPAPGTAAPAGRHRGPVADVVQREVLLVGGLDAAGAVCADAWVLQVLSGADAELAEVPADGAGAGPAAATPAAAVVPVVKVRWVRLELPSASAAAAAVPVFQRHHAAVVVSSQRVVYLVGGCTAHGAAEPSVCTFVLPPLTTTSVRPADEFSGDADDAAQARAAASAKGRPAAK</sequence>
<dbReference type="Proteomes" id="UP001430356">
    <property type="component" value="Unassembled WGS sequence"/>
</dbReference>
<evidence type="ECO:0000256" key="2">
    <source>
        <dbReference type="ARBA" id="ARBA00022737"/>
    </source>
</evidence>
<proteinExistence type="predicted"/>
<protein>
    <submittedName>
        <fullName evidence="4">Uncharacterized protein</fullName>
    </submittedName>
</protein>
<feature type="region of interest" description="Disordered" evidence="3">
    <location>
        <begin position="336"/>
        <end position="376"/>
    </location>
</feature>
<evidence type="ECO:0000313" key="5">
    <source>
        <dbReference type="Proteomes" id="UP001430356"/>
    </source>
</evidence>
<feature type="compositionally biased region" description="Gly residues" evidence="3">
    <location>
        <begin position="361"/>
        <end position="376"/>
    </location>
</feature>
<name>A0AAW0ET30_9TRYP</name>
<evidence type="ECO:0000256" key="3">
    <source>
        <dbReference type="SAM" id="MobiDB-lite"/>
    </source>
</evidence>
<accession>A0AAW0ET30</accession>
<feature type="region of interest" description="Disordered" evidence="3">
    <location>
        <begin position="115"/>
        <end position="147"/>
    </location>
</feature>
<keyword evidence="2" id="KW-0677">Repeat</keyword>
<dbReference type="AlphaFoldDB" id="A0AAW0ET30"/>
<gene>
    <name evidence="4" type="ORF">NESM_000684800</name>
</gene>
<dbReference type="PANTHER" id="PTHR46093:SF18">
    <property type="entry name" value="FIBRONECTIN TYPE-III DOMAIN-CONTAINING PROTEIN"/>
    <property type="match status" value="1"/>
</dbReference>
<comment type="caution">
    <text evidence="4">The sequence shown here is derived from an EMBL/GenBank/DDBJ whole genome shotgun (WGS) entry which is preliminary data.</text>
</comment>
<feature type="compositionally biased region" description="Pro residues" evidence="3">
    <location>
        <begin position="295"/>
        <end position="311"/>
    </location>
</feature>
<feature type="region of interest" description="Disordered" evidence="3">
    <location>
        <begin position="290"/>
        <end position="315"/>
    </location>
</feature>
<organism evidence="4 5">
    <name type="scientific">Novymonas esmeraldas</name>
    <dbReference type="NCBI Taxonomy" id="1808958"/>
    <lineage>
        <taxon>Eukaryota</taxon>
        <taxon>Discoba</taxon>
        <taxon>Euglenozoa</taxon>
        <taxon>Kinetoplastea</taxon>
        <taxon>Metakinetoplastina</taxon>
        <taxon>Trypanosomatida</taxon>
        <taxon>Trypanosomatidae</taxon>
        <taxon>Novymonas</taxon>
    </lineage>
</organism>